<dbReference type="CDD" id="cd02430">
    <property type="entry name" value="PTH2"/>
    <property type="match status" value="1"/>
</dbReference>
<accession>A0A8B6HPN6</accession>
<organism evidence="7 8">
    <name type="scientific">Mytilus galloprovincialis</name>
    <name type="common">Mediterranean mussel</name>
    <dbReference type="NCBI Taxonomy" id="29158"/>
    <lineage>
        <taxon>Eukaryota</taxon>
        <taxon>Metazoa</taxon>
        <taxon>Spiralia</taxon>
        <taxon>Lophotrochozoa</taxon>
        <taxon>Mollusca</taxon>
        <taxon>Bivalvia</taxon>
        <taxon>Autobranchia</taxon>
        <taxon>Pteriomorphia</taxon>
        <taxon>Mytilida</taxon>
        <taxon>Mytiloidea</taxon>
        <taxon>Mytilidae</taxon>
        <taxon>Mytilinae</taxon>
        <taxon>Mytilus</taxon>
    </lineage>
</organism>
<dbReference type="GO" id="GO:0004045">
    <property type="term" value="F:peptidyl-tRNA hydrolase activity"/>
    <property type="evidence" value="ECO:0007669"/>
    <property type="project" value="UniProtKB-EC"/>
</dbReference>
<reference evidence="7" key="1">
    <citation type="submission" date="2018-11" db="EMBL/GenBank/DDBJ databases">
        <authorList>
            <person name="Alioto T."/>
            <person name="Alioto T."/>
        </authorList>
    </citation>
    <scope>NUCLEOTIDE SEQUENCE</scope>
</reference>
<dbReference type="GO" id="GO:0005829">
    <property type="term" value="C:cytosol"/>
    <property type="evidence" value="ECO:0007669"/>
    <property type="project" value="TreeGrafter"/>
</dbReference>
<evidence type="ECO:0000256" key="4">
    <source>
        <dbReference type="ARBA" id="ARBA00048707"/>
    </source>
</evidence>
<dbReference type="PANTHER" id="PTHR12649:SF29">
    <property type="entry name" value="AMINOACYL-TRNA HYDROLASE"/>
    <property type="match status" value="1"/>
</dbReference>
<dbReference type="InterPro" id="IPR036691">
    <property type="entry name" value="Endo/exonu/phosph_ase_sf"/>
</dbReference>
<feature type="region of interest" description="Disordered" evidence="5">
    <location>
        <begin position="434"/>
        <end position="459"/>
    </location>
</feature>
<dbReference type="Proteomes" id="UP000596742">
    <property type="component" value="Unassembled WGS sequence"/>
</dbReference>
<evidence type="ECO:0000256" key="1">
    <source>
        <dbReference type="ARBA" id="ARBA00013260"/>
    </source>
</evidence>
<dbReference type="InterPro" id="IPR023476">
    <property type="entry name" value="Pep_tRNA_hydro_II_dom_sf"/>
</dbReference>
<comment type="catalytic activity">
    <reaction evidence="4">
        <text>an N-acyl-L-alpha-aminoacyl-tRNA + H2O = an N-acyl-L-amino acid + a tRNA + H(+)</text>
        <dbReference type="Rhea" id="RHEA:54448"/>
        <dbReference type="Rhea" id="RHEA-COMP:10123"/>
        <dbReference type="Rhea" id="RHEA-COMP:13883"/>
        <dbReference type="ChEBI" id="CHEBI:15377"/>
        <dbReference type="ChEBI" id="CHEBI:15378"/>
        <dbReference type="ChEBI" id="CHEBI:59874"/>
        <dbReference type="ChEBI" id="CHEBI:78442"/>
        <dbReference type="ChEBI" id="CHEBI:138191"/>
        <dbReference type="EC" id="3.1.1.29"/>
    </reaction>
</comment>
<dbReference type="OrthoDB" id="1733656at2759"/>
<keyword evidence="2 7" id="KW-0378">Hydrolase</keyword>
<feature type="domain" description="UBA" evidence="6">
    <location>
        <begin position="460"/>
        <end position="500"/>
    </location>
</feature>
<dbReference type="EC" id="3.1.1.29" evidence="1"/>
<gene>
    <name evidence="7" type="ORF">MGAL_10B082888</name>
</gene>
<evidence type="ECO:0000256" key="5">
    <source>
        <dbReference type="SAM" id="MobiDB-lite"/>
    </source>
</evidence>
<dbReference type="InterPro" id="IPR009060">
    <property type="entry name" value="UBA-like_sf"/>
</dbReference>
<dbReference type="Gene3D" id="3.40.1490.10">
    <property type="entry name" value="Bit1"/>
    <property type="match status" value="1"/>
</dbReference>
<protein>
    <recommendedName>
        <fullName evidence="1">peptidyl-tRNA hydrolase</fullName>
        <ecNumber evidence="1">3.1.1.29</ecNumber>
    </recommendedName>
</protein>
<proteinExistence type="inferred from homology"/>
<evidence type="ECO:0000256" key="3">
    <source>
        <dbReference type="ARBA" id="ARBA00038050"/>
    </source>
</evidence>
<dbReference type="PANTHER" id="PTHR12649">
    <property type="entry name" value="PEPTIDYL-TRNA HYDROLASE 2"/>
    <property type="match status" value="1"/>
</dbReference>
<dbReference type="NCBIfam" id="TIGR00283">
    <property type="entry name" value="arch_pth2"/>
    <property type="match status" value="1"/>
</dbReference>
<dbReference type="Pfam" id="PF22562">
    <property type="entry name" value="UBA_7"/>
    <property type="match status" value="1"/>
</dbReference>
<dbReference type="AlphaFoldDB" id="A0A8B6HPN6"/>
<dbReference type="InterPro" id="IPR015940">
    <property type="entry name" value="UBA"/>
</dbReference>
<dbReference type="PROSITE" id="PS50030">
    <property type="entry name" value="UBA"/>
    <property type="match status" value="1"/>
</dbReference>
<dbReference type="CDD" id="cd14296">
    <property type="entry name" value="UBA1_scUBP14_like"/>
    <property type="match status" value="1"/>
</dbReference>
<dbReference type="EMBL" id="UYJE01010411">
    <property type="protein sequence ID" value="VDI82884.1"/>
    <property type="molecule type" value="Genomic_DNA"/>
</dbReference>
<sequence length="647" mass="73320">MSDIKLLSMNIDGNHPKHQKGWDIPMKRRAVLSEVVKEHNPNLILLQESKIIENKTIFNVDKYRVLGKKGEMIVYDKDIMDVCREPDVFPLEDSLSQIVKDRFQVAILKVLKTGRKFLIISYHGWNKLPRSEKEDITRNVLQNVIEFADDNKLPYIIGGDFNADLTRMDLTYLPKSLKINDYYKWKHRANKYDFVITSGMERVGKLEATNIIETIKRLFPDLPEKLSHAVLDHDPLFLNLKTGNKRCNDEMMSKPDLQIAKKPKNSDNESFICQKDRITMDFPVHYDVFDTTMKLNNDSYYEGLQRYKGSRDDAFTRDTAVHNDKRNVYRKKDGRNQQINNISSAADTAMKLNNYSDYEGLQGYKGSRDDHALTRDIAVHNDERNVYRTKDGRNQQINNISSAADTAMKLNNYSDYEGLQGYKSSRDELLTRDNADMDSASGGDNGNEESATTSEGGFKPRDDHLAVLMSLGFSKNAATRGLYYTGNYNADLAAAWIIENEDKDINAPFEADAEDSDDSEDDYIPDGVDFYKMVFVVNSEFSMGVGKVAAQVAHSALGLHRVLLENPQKYGQMLMSWEQFGETKIVVKGENTSQLLGLAAKANTMDLPNYLVQDAGRTQIEPGSITCLGIMGKIDQVDSVTGSLKLL</sequence>
<dbReference type="Gene3D" id="1.10.8.10">
    <property type="entry name" value="DNA helicase RuvA subunit, C-terminal domain"/>
    <property type="match status" value="1"/>
</dbReference>
<dbReference type="InterPro" id="IPR002833">
    <property type="entry name" value="PTH2"/>
</dbReference>
<comment type="similarity">
    <text evidence="3">Belongs to the PTH2 family.</text>
</comment>
<dbReference type="SUPFAM" id="SSF56219">
    <property type="entry name" value="DNase I-like"/>
    <property type="match status" value="1"/>
</dbReference>
<evidence type="ECO:0000259" key="6">
    <source>
        <dbReference type="PROSITE" id="PS50030"/>
    </source>
</evidence>
<evidence type="ECO:0000313" key="8">
    <source>
        <dbReference type="Proteomes" id="UP000596742"/>
    </source>
</evidence>
<name>A0A8B6HPN6_MYTGA</name>
<dbReference type="Pfam" id="PF01981">
    <property type="entry name" value="PTH2"/>
    <property type="match status" value="1"/>
</dbReference>
<dbReference type="FunFam" id="3.40.1490.10:FF:000002">
    <property type="entry name" value="Peptidyl-tRNA hydrolase 2, mitochondrial"/>
    <property type="match status" value="1"/>
</dbReference>
<evidence type="ECO:0000256" key="2">
    <source>
        <dbReference type="ARBA" id="ARBA00022801"/>
    </source>
</evidence>
<dbReference type="Gene3D" id="3.60.10.10">
    <property type="entry name" value="Endonuclease/exonuclease/phosphatase"/>
    <property type="match status" value="1"/>
</dbReference>
<dbReference type="SUPFAM" id="SSF102462">
    <property type="entry name" value="Peptidyl-tRNA hydrolase II"/>
    <property type="match status" value="1"/>
</dbReference>
<comment type="caution">
    <text evidence="7">The sequence shown here is derived from an EMBL/GenBank/DDBJ whole genome shotgun (WGS) entry which is preliminary data.</text>
</comment>
<keyword evidence="8" id="KW-1185">Reference proteome</keyword>
<dbReference type="SUPFAM" id="SSF46934">
    <property type="entry name" value="UBA-like"/>
    <property type="match status" value="1"/>
</dbReference>
<evidence type="ECO:0000313" key="7">
    <source>
        <dbReference type="EMBL" id="VDI82884.1"/>
    </source>
</evidence>